<evidence type="ECO:0000256" key="2">
    <source>
        <dbReference type="SAM" id="Phobius"/>
    </source>
</evidence>
<keyword evidence="2" id="KW-0472">Membrane</keyword>
<evidence type="ECO:0000313" key="4">
    <source>
        <dbReference type="EMBL" id="HDN85439.1"/>
    </source>
</evidence>
<name>A0A7V0N0F4_UNCAE</name>
<accession>A0A7V0N0F4</accession>
<dbReference type="Pfam" id="PF23981">
    <property type="entry name" value="DUF7305"/>
    <property type="match status" value="1"/>
</dbReference>
<keyword evidence="2" id="KW-0812">Transmembrane</keyword>
<dbReference type="AlphaFoldDB" id="A0A7V0N0F4"/>
<dbReference type="Proteomes" id="UP000885660">
    <property type="component" value="Unassembled WGS sequence"/>
</dbReference>
<dbReference type="EMBL" id="DRBC01000408">
    <property type="protein sequence ID" value="HDN85439.1"/>
    <property type="molecule type" value="Genomic_DNA"/>
</dbReference>
<keyword evidence="2" id="KW-1133">Transmembrane helix</keyword>
<dbReference type="InterPro" id="IPR055729">
    <property type="entry name" value="DUF7305"/>
</dbReference>
<protein>
    <recommendedName>
        <fullName evidence="3">DUF7305 domain-containing protein</fullName>
    </recommendedName>
</protein>
<feature type="transmembrane region" description="Helical" evidence="2">
    <location>
        <begin position="16"/>
        <end position="39"/>
    </location>
</feature>
<feature type="region of interest" description="Disordered" evidence="1">
    <location>
        <begin position="166"/>
        <end position="188"/>
    </location>
</feature>
<feature type="domain" description="DUF7305" evidence="3">
    <location>
        <begin position="298"/>
        <end position="437"/>
    </location>
</feature>
<evidence type="ECO:0000259" key="3">
    <source>
        <dbReference type="Pfam" id="PF23981"/>
    </source>
</evidence>
<organism evidence="4">
    <name type="scientific">Aerophobetes bacterium</name>
    <dbReference type="NCBI Taxonomy" id="2030807"/>
    <lineage>
        <taxon>Bacteria</taxon>
        <taxon>Candidatus Aerophobota</taxon>
    </lineage>
</organism>
<proteinExistence type="predicted"/>
<evidence type="ECO:0000256" key="1">
    <source>
        <dbReference type="SAM" id="MobiDB-lite"/>
    </source>
</evidence>
<feature type="compositionally biased region" description="Polar residues" evidence="1">
    <location>
        <begin position="177"/>
        <end position="188"/>
    </location>
</feature>
<reference evidence="4" key="1">
    <citation type="journal article" date="2020" name="mSystems">
        <title>Genome- and Community-Level Interaction Insights into Carbon Utilization and Element Cycling Functions of Hydrothermarchaeota in Hydrothermal Sediment.</title>
        <authorList>
            <person name="Zhou Z."/>
            <person name="Liu Y."/>
            <person name="Xu W."/>
            <person name="Pan J."/>
            <person name="Luo Z.H."/>
            <person name="Li M."/>
        </authorList>
    </citation>
    <scope>NUCLEOTIDE SEQUENCE [LARGE SCALE GENOMIC DNA]</scope>
    <source>
        <strain evidence="4">HyVt-219</strain>
    </source>
</reference>
<gene>
    <name evidence="4" type="ORF">ENG47_06775</name>
</gene>
<sequence>MQDKRWNIQIRGKEGYVIVVSLVITTAVLILLGTFWGSIVAEKRNVEISHRSNQALNLAEAGIEKAIWDLNNRKVDSNPWTTNDTVEISGEPASFEVTVTLSATRATIVATGYVAGISVSSKIERTVRVEAEAGETPFNSALFAGTQDGNGITIIGSDIAIDSYDSEGSGKSYDPASASSNGDIATNSTSTDPFNPAIYVIGTGAISGDAVVGPGVNPNSAVVEIPAGIIKGEKTNAEKIKNLPPVAAPSPLPPEDRGSIGSSLFPYVGDVTLYNGKYDVINVINGDLTVDPAAEFIYVDKDFKFTQGNLIVNSDTTIYVNGDFRMLGNTSIIINGDHKLTLYVGGNVFIGQVGKSSTINTSSKNPLNFSLYGLSSCKSITFANLTFSNEPGFYGTVYAPDAAVSAFGSVNMCGSLVGDKMYLVGVIKVHYDEALKNPILNPSAPLIKDFKFVSGSWEEIRKE</sequence>
<comment type="caution">
    <text evidence="4">The sequence shown here is derived from an EMBL/GenBank/DDBJ whole genome shotgun (WGS) entry which is preliminary data.</text>
</comment>